<keyword evidence="13" id="KW-1185">Reference proteome</keyword>
<dbReference type="OMA" id="DKAWGSE"/>
<dbReference type="GO" id="GO:0000030">
    <property type="term" value="F:mannosyltransferase activity"/>
    <property type="evidence" value="ECO:0007669"/>
    <property type="project" value="EnsemblFungi"/>
</dbReference>
<dbReference type="eggNOG" id="ENOG502QS8N">
    <property type="taxonomic scope" value="Eukaryota"/>
</dbReference>
<dbReference type="UniPathway" id="UPA00196"/>
<dbReference type="PANTHER" id="PTHR28533">
    <property type="entry name" value="PROTEIN PBN1"/>
    <property type="match status" value="1"/>
</dbReference>
<gene>
    <name evidence="12" type="ORF">Kpol_2002p17</name>
</gene>
<dbReference type="GO" id="GO:0006506">
    <property type="term" value="P:GPI anchor biosynthetic process"/>
    <property type="evidence" value="ECO:0007669"/>
    <property type="project" value="UniProtKB-UniPathway"/>
</dbReference>
<evidence type="ECO:0000256" key="2">
    <source>
        <dbReference type="ARBA" id="ARBA00004687"/>
    </source>
</evidence>
<comment type="subcellular location">
    <subcellularLocation>
        <location evidence="11">Endoplasmic reticulum membrane</location>
        <topology evidence="11">Single-pass membrane protein</topology>
    </subcellularLocation>
    <subcellularLocation>
        <location evidence="1">Endoplasmic reticulum membrane</location>
        <topology evidence="1">Single-pass type III membrane protein</topology>
    </subcellularLocation>
</comment>
<dbReference type="STRING" id="436907.A7TFD3"/>
<sequence length="441" mass="49481">MAFKGRLAALYGSLDEINEKLSINDTHIVLSGGDGVVLQQRWIGSVDVDGVDLDFQGRITWRGPDTHCIDESNVIEPKLAKGLTVYVDRNSGGKSERSSGGLKGYPLVDSVVYKSYHEDGEEFRIKDFLPDSVDLGFVDWDKSKDYDISITNSTIQIVEYSRLIGNDTFTYGKLSGTDKVEAGLFYADAQDEQDINLTGVRCTWDDDDNQLEGCQKTMLFYNPAHINLADKIGDDTNQQILDIESPIGLHPKLLIDLRNQTNSGKNCKYFLYSQLPLQLFVDKFQSDPVVLFGEHDLELPDYKLKSSWGSEVLFALENDKLNEITLHSRYVEPVEGGGYLNVGFNPAVFLACDSGNDNIKQNPFYSKGLGFESFFTDDTIFKHIANKDITVPIPRPDTEVYQTVTTITSVCLIVSMIYLFRKLFGRVEPSVKSETKENSEK</sequence>
<proteinExistence type="inferred from homology"/>
<dbReference type="HOGENOM" id="CLU_055666_0_0_1"/>
<evidence type="ECO:0000256" key="4">
    <source>
        <dbReference type="ARBA" id="ARBA00020410"/>
    </source>
</evidence>
<evidence type="ECO:0000256" key="3">
    <source>
        <dbReference type="ARBA" id="ARBA00010345"/>
    </source>
</evidence>
<comment type="similarity">
    <text evidence="3 11">Belongs to the PIGX family.</text>
</comment>
<dbReference type="KEGG" id="vpo:Kpol_2002p17"/>
<evidence type="ECO:0000256" key="6">
    <source>
        <dbReference type="ARBA" id="ARBA00022692"/>
    </source>
</evidence>
<name>A7TFD3_VANPO</name>
<evidence type="ECO:0000313" key="13">
    <source>
        <dbReference type="Proteomes" id="UP000000267"/>
    </source>
</evidence>
<dbReference type="GO" id="GO:0016485">
    <property type="term" value="P:protein processing"/>
    <property type="evidence" value="ECO:0007669"/>
    <property type="project" value="EnsemblFungi"/>
</dbReference>
<evidence type="ECO:0000256" key="1">
    <source>
        <dbReference type="ARBA" id="ARBA00004643"/>
    </source>
</evidence>
<comment type="function">
    <text evidence="11">Required for proper folding and/or the stability of a subset of proteins in the endoplasmic reticulum. Component of glycosylphosphatidylinositol-mannosyltransferase 1 which transfers the first of the 4 mannoses in the GPI-anchor precursors during GPI-anchor biosynthesis. Probably acts by stabilizing the mannosyltransferase GPI14.</text>
</comment>
<dbReference type="AlphaFoldDB" id="A7TFD3"/>
<keyword evidence="10" id="KW-0325">Glycoprotein</keyword>
<dbReference type="GO" id="GO:1990529">
    <property type="term" value="C:glycosylphosphatidylinositol-mannosyltransferase I complex"/>
    <property type="evidence" value="ECO:0007669"/>
    <property type="project" value="EnsemblFungi"/>
</dbReference>
<dbReference type="PhylomeDB" id="A7TFD3"/>
<accession>A7TFD3</accession>
<keyword evidence="8" id="KW-1133">Transmembrane helix</keyword>
<dbReference type="PANTHER" id="PTHR28533:SF1">
    <property type="entry name" value="PROTEIN PBN1"/>
    <property type="match status" value="1"/>
</dbReference>
<evidence type="ECO:0000313" key="12">
    <source>
        <dbReference type="EMBL" id="EDO18947.1"/>
    </source>
</evidence>
<comment type="pathway">
    <text evidence="2 11">Glycolipid biosynthesis; glycosylphosphatidylinositol-anchor biosynthesis.</text>
</comment>
<evidence type="ECO:0000256" key="11">
    <source>
        <dbReference type="RuleBase" id="RU366056"/>
    </source>
</evidence>
<keyword evidence="7 11" id="KW-0256">Endoplasmic reticulum</keyword>
<dbReference type="RefSeq" id="XP_001646805.1">
    <property type="nucleotide sequence ID" value="XM_001646755.1"/>
</dbReference>
<dbReference type="EMBL" id="DS480383">
    <property type="protein sequence ID" value="EDO18947.1"/>
    <property type="molecule type" value="Genomic_DNA"/>
</dbReference>
<evidence type="ECO:0000256" key="10">
    <source>
        <dbReference type="ARBA" id="ARBA00023180"/>
    </source>
</evidence>
<dbReference type="InParanoid" id="A7TFD3"/>
<keyword evidence="6" id="KW-0812">Transmembrane</keyword>
<protein>
    <recommendedName>
        <fullName evidence="4 11">Protein PBN1</fullName>
    </recommendedName>
</protein>
<dbReference type="GO" id="GO:0005789">
    <property type="term" value="C:endoplasmic reticulum membrane"/>
    <property type="evidence" value="ECO:0007669"/>
    <property type="project" value="UniProtKB-SubCell"/>
</dbReference>
<evidence type="ECO:0000256" key="8">
    <source>
        <dbReference type="ARBA" id="ARBA00022989"/>
    </source>
</evidence>
<dbReference type="Proteomes" id="UP000000267">
    <property type="component" value="Unassembled WGS sequence"/>
</dbReference>
<dbReference type="GeneID" id="5547270"/>
<organism evidence="13">
    <name type="scientific">Vanderwaltozyma polyspora (strain ATCC 22028 / DSM 70294 / BCRC 21397 / CBS 2163 / NBRC 10782 / NRRL Y-8283 / UCD 57-17)</name>
    <name type="common">Kluyveromyces polysporus</name>
    <dbReference type="NCBI Taxonomy" id="436907"/>
    <lineage>
        <taxon>Eukaryota</taxon>
        <taxon>Fungi</taxon>
        <taxon>Dikarya</taxon>
        <taxon>Ascomycota</taxon>
        <taxon>Saccharomycotina</taxon>
        <taxon>Saccharomycetes</taxon>
        <taxon>Saccharomycetales</taxon>
        <taxon>Saccharomycetaceae</taxon>
        <taxon>Vanderwaltozyma</taxon>
    </lineage>
</organism>
<dbReference type="Pfam" id="PF08320">
    <property type="entry name" value="PIG-X"/>
    <property type="match status" value="1"/>
</dbReference>
<dbReference type="OrthoDB" id="5546453at2759"/>
<dbReference type="InterPro" id="IPR013233">
    <property type="entry name" value="PIG-X/PBN1"/>
</dbReference>
<keyword evidence="9" id="KW-0472">Membrane</keyword>
<evidence type="ECO:0000256" key="7">
    <source>
        <dbReference type="ARBA" id="ARBA00022824"/>
    </source>
</evidence>
<dbReference type="InterPro" id="IPR042322">
    <property type="entry name" value="Pbn1"/>
</dbReference>
<evidence type="ECO:0000256" key="5">
    <source>
        <dbReference type="ARBA" id="ARBA00022502"/>
    </source>
</evidence>
<evidence type="ECO:0000256" key="9">
    <source>
        <dbReference type="ARBA" id="ARBA00023136"/>
    </source>
</evidence>
<dbReference type="GO" id="GO:0036503">
    <property type="term" value="P:ERAD pathway"/>
    <property type="evidence" value="ECO:0007669"/>
    <property type="project" value="EnsemblFungi"/>
</dbReference>
<keyword evidence="5 11" id="KW-0337">GPI-anchor biosynthesis</keyword>
<dbReference type="FunCoup" id="A7TFD3">
    <property type="interactions" value="53"/>
</dbReference>
<reference evidence="12 13" key="1">
    <citation type="journal article" date="2007" name="Proc. Natl. Acad. Sci. U.S.A.">
        <title>Independent sorting-out of thousands of duplicated gene pairs in two yeast species descended from a whole-genome duplication.</title>
        <authorList>
            <person name="Scannell D.R."/>
            <person name="Frank A.C."/>
            <person name="Conant G.C."/>
            <person name="Byrne K.P."/>
            <person name="Woolfit M."/>
            <person name="Wolfe K.H."/>
        </authorList>
    </citation>
    <scope>NUCLEOTIDE SEQUENCE [LARGE SCALE GENOMIC DNA]</scope>
    <source>
        <strain evidence="13">ATCC 22028 / DSM 70294 / BCRC 21397 / CBS 2163 / NBRC 10782 / NRRL Y-8283 / UCD 57-17</strain>
    </source>
</reference>
<dbReference type="SMART" id="SM00780">
    <property type="entry name" value="PIG-X"/>
    <property type="match status" value="1"/>
</dbReference>